<organism evidence="6 7">
    <name type="scientific">Neisseria elongata subsp. glycolytica ATCC 29315</name>
    <dbReference type="NCBI Taxonomy" id="546263"/>
    <lineage>
        <taxon>Bacteria</taxon>
        <taxon>Pseudomonadati</taxon>
        <taxon>Pseudomonadota</taxon>
        <taxon>Betaproteobacteria</taxon>
        <taxon>Neisseriales</taxon>
        <taxon>Neisseriaceae</taxon>
        <taxon>Neisseria</taxon>
    </lineage>
</organism>
<dbReference type="EMBL" id="CP007726">
    <property type="protein sequence ID" value="AJE17663.1"/>
    <property type="molecule type" value="Genomic_DNA"/>
</dbReference>
<dbReference type="InterPro" id="IPR050063">
    <property type="entry name" value="Ribosomal_protein_uL29"/>
</dbReference>
<keyword evidence="7" id="KW-1185">Reference proteome</keyword>
<evidence type="ECO:0000256" key="1">
    <source>
        <dbReference type="ARBA" id="ARBA00009254"/>
    </source>
</evidence>
<dbReference type="PATRIC" id="fig|546263.7.peg.294"/>
<evidence type="ECO:0000313" key="7">
    <source>
        <dbReference type="Proteomes" id="UP000031392"/>
    </source>
</evidence>
<evidence type="ECO:0000256" key="2">
    <source>
        <dbReference type="ARBA" id="ARBA00022980"/>
    </source>
</evidence>
<dbReference type="KEGG" id="nel:NELON_01370"/>
<dbReference type="FunFam" id="1.10.287.310:FF:000001">
    <property type="entry name" value="50S ribosomal protein L29"/>
    <property type="match status" value="1"/>
</dbReference>
<dbReference type="Proteomes" id="UP000031392">
    <property type="component" value="Chromosome"/>
</dbReference>
<dbReference type="GO" id="GO:0022625">
    <property type="term" value="C:cytosolic large ribosomal subunit"/>
    <property type="evidence" value="ECO:0007669"/>
    <property type="project" value="TreeGrafter"/>
</dbReference>
<dbReference type="CDD" id="cd00427">
    <property type="entry name" value="Ribosomal_L29_HIP"/>
    <property type="match status" value="1"/>
</dbReference>
<dbReference type="HOGENOM" id="CLU_158491_1_2_4"/>
<reference evidence="7" key="1">
    <citation type="submission" date="2014-05" db="EMBL/GenBank/DDBJ databases">
        <title>Complete Genome sequence of Neisseria elongata subsp. glycolytica.</title>
        <authorList>
            <person name="Veyrier F.J."/>
            <person name="Taha M.-K."/>
        </authorList>
    </citation>
    <scope>NUCLEOTIDE SEQUENCE [LARGE SCALE GENOMIC DNA]</scope>
    <source>
        <strain evidence="7">ATCC 29315</strain>
    </source>
</reference>
<dbReference type="HAMAP" id="MF_00374">
    <property type="entry name" value="Ribosomal_uL29"/>
    <property type="match status" value="1"/>
</dbReference>
<evidence type="ECO:0000256" key="3">
    <source>
        <dbReference type="ARBA" id="ARBA00023274"/>
    </source>
</evidence>
<dbReference type="GO" id="GO:0003735">
    <property type="term" value="F:structural constituent of ribosome"/>
    <property type="evidence" value="ECO:0007669"/>
    <property type="project" value="InterPro"/>
</dbReference>
<dbReference type="RefSeq" id="WP_041961245.1">
    <property type="nucleotide sequence ID" value="NZ_CP007726.1"/>
</dbReference>
<dbReference type="PANTHER" id="PTHR10916:SF0">
    <property type="entry name" value="LARGE RIBOSOMAL SUBUNIT PROTEIN UL29C"/>
    <property type="match status" value="1"/>
</dbReference>
<dbReference type="Gene3D" id="1.10.287.310">
    <property type="match status" value="1"/>
</dbReference>
<dbReference type="InterPro" id="IPR001854">
    <property type="entry name" value="Ribosomal_uL29"/>
</dbReference>
<dbReference type="InterPro" id="IPR036049">
    <property type="entry name" value="Ribosomal_uL29_sf"/>
</dbReference>
<evidence type="ECO:0000256" key="5">
    <source>
        <dbReference type="HAMAP-Rule" id="MF_00374"/>
    </source>
</evidence>
<dbReference type="AlphaFoldDB" id="A0A0B5CF67"/>
<dbReference type="PROSITE" id="PS00579">
    <property type="entry name" value="RIBOSOMAL_L29"/>
    <property type="match status" value="1"/>
</dbReference>
<accession>A0A0B5CF67</accession>
<protein>
    <recommendedName>
        <fullName evidence="4 5">Large ribosomal subunit protein uL29</fullName>
    </recommendedName>
</protein>
<keyword evidence="3 5" id="KW-0687">Ribonucleoprotein</keyword>
<dbReference type="Pfam" id="PF00831">
    <property type="entry name" value="Ribosomal_L29"/>
    <property type="match status" value="1"/>
</dbReference>
<gene>
    <name evidence="5" type="primary">rpmC</name>
    <name evidence="6" type="ORF">NELON_01370</name>
</gene>
<dbReference type="SUPFAM" id="SSF46561">
    <property type="entry name" value="Ribosomal protein L29 (L29p)"/>
    <property type="match status" value="1"/>
</dbReference>
<name>A0A0B5CF67_NEIEG</name>
<dbReference type="NCBIfam" id="TIGR00012">
    <property type="entry name" value="L29"/>
    <property type="match status" value="1"/>
</dbReference>
<proteinExistence type="inferred from homology"/>
<evidence type="ECO:0000256" key="4">
    <source>
        <dbReference type="ARBA" id="ARBA00035204"/>
    </source>
</evidence>
<comment type="similarity">
    <text evidence="1 5">Belongs to the universal ribosomal protein uL29 family.</text>
</comment>
<sequence length="63" mass="7227">MKTHELKNRSSEQLNQELIDLLKVQFGLRMQHATGQLGKTSELKKIRRNIARIKTVLAEKGAQ</sequence>
<evidence type="ECO:0000313" key="6">
    <source>
        <dbReference type="EMBL" id="AJE17663.1"/>
    </source>
</evidence>
<dbReference type="InterPro" id="IPR018254">
    <property type="entry name" value="Ribosomal_uL29_CS"/>
</dbReference>
<keyword evidence="2 5" id="KW-0689">Ribosomal protein</keyword>
<reference evidence="6 7" key="2">
    <citation type="journal article" date="2015" name="PLoS Genet.">
        <title>Common Cell Shape Evolution of Two Nasopharyngeal Pathogens.</title>
        <authorList>
            <person name="Veyrier F.J."/>
            <person name="Biais N."/>
            <person name="Morales P."/>
            <person name="Belkacem N."/>
            <person name="Guilhen C."/>
            <person name="Ranjeva S."/>
            <person name="Sismeiro O."/>
            <person name="Pehau-Arnaudet G."/>
            <person name="Rocha E.P."/>
            <person name="Werts C."/>
            <person name="Taha M.K."/>
            <person name="Boneca I.G."/>
        </authorList>
    </citation>
    <scope>NUCLEOTIDE SEQUENCE [LARGE SCALE GENOMIC DNA]</scope>
    <source>
        <strain evidence="6 7">ATCC 29315</strain>
    </source>
</reference>
<dbReference type="GO" id="GO:0006412">
    <property type="term" value="P:translation"/>
    <property type="evidence" value="ECO:0007669"/>
    <property type="project" value="UniProtKB-UniRule"/>
</dbReference>
<dbReference type="PANTHER" id="PTHR10916">
    <property type="entry name" value="60S RIBOSOMAL PROTEIN L35/50S RIBOSOMAL PROTEIN L29"/>
    <property type="match status" value="1"/>
</dbReference>